<protein>
    <submittedName>
        <fullName evidence="1">Uncharacterized protein</fullName>
    </submittedName>
</protein>
<dbReference type="AlphaFoldDB" id="U9T787"/>
<dbReference type="EMBL" id="KI298144">
    <property type="protein sequence ID" value="ERZ99220.1"/>
    <property type="molecule type" value="Genomic_DNA"/>
</dbReference>
<dbReference type="HOGENOM" id="CLU_2238046_0_0_1"/>
<dbReference type="InterPro" id="IPR007021">
    <property type="entry name" value="DUF659"/>
</dbReference>
<dbReference type="Pfam" id="PF04937">
    <property type="entry name" value="DUF659"/>
    <property type="match status" value="1"/>
</dbReference>
<organism evidence="1">
    <name type="scientific">Rhizophagus irregularis (strain DAOM 181602 / DAOM 197198 / MUCL 43194)</name>
    <name type="common">Arbuscular mycorrhizal fungus</name>
    <name type="synonym">Glomus intraradices</name>
    <dbReference type="NCBI Taxonomy" id="747089"/>
    <lineage>
        <taxon>Eukaryota</taxon>
        <taxon>Fungi</taxon>
        <taxon>Fungi incertae sedis</taxon>
        <taxon>Mucoromycota</taxon>
        <taxon>Glomeromycotina</taxon>
        <taxon>Glomeromycetes</taxon>
        <taxon>Glomerales</taxon>
        <taxon>Glomeraceae</taxon>
        <taxon>Rhizophagus</taxon>
    </lineage>
</organism>
<gene>
    <name evidence="1" type="ORF">GLOINDRAFT_88092</name>
</gene>
<reference evidence="1" key="1">
    <citation type="submission" date="2013-07" db="EMBL/GenBank/DDBJ databases">
        <title>The genome of an arbuscular mycorrhizal fungus provides insights into the evolution of the oldest plant symbiosis.</title>
        <authorList>
            <consortium name="DOE Joint Genome Institute"/>
            <person name="Tisserant E."/>
            <person name="Malbreil M."/>
            <person name="Kuo A."/>
            <person name="Kohler A."/>
            <person name="Symeonidi A."/>
            <person name="Balestrini R."/>
            <person name="Charron P."/>
            <person name="Duensing N."/>
            <person name="Frei-dit-Frey N."/>
            <person name="Gianinazzi-Pearson V."/>
            <person name="Gilbert B."/>
            <person name="Handa Y."/>
            <person name="Hijri M."/>
            <person name="Kaul R."/>
            <person name="Kawaguchi M."/>
            <person name="Krajinski F."/>
            <person name="Lammers P."/>
            <person name="Lapierre D."/>
            <person name="Masclaux F.G."/>
            <person name="Murat C."/>
            <person name="Morin E."/>
            <person name="Ndikumana S."/>
            <person name="Pagni M."/>
            <person name="Petitpierre D."/>
            <person name="Requena N."/>
            <person name="Rosikiewicz P."/>
            <person name="Riley R."/>
            <person name="Saito K."/>
            <person name="San Clemente H."/>
            <person name="Shapiro H."/>
            <person name="van Tuinen D."/>
            <person name="Becard G."/>
            <person name="Bonfante P."/>
            <person name="Paszkowski U."/>
            <person name="Shachar-Hill Y."/>
            <person name="Young J.P."/>
            <person name="Sanders I.R."/>
            <person name="Henrissat B."/>
            <person name="Rensing S.A."/>
            <person name="Grigoriev I.V."/>
            <person name="Corradi N."/>
            <person name="Roux C."/>
            <person name="Martin F."/>
        </authorList>
    </citation>
    <scope>NUCLEOTIDE SEQUENCE</scope>
    <source>
        <strain evidence="1">DAOM 197198</strain>
    </source>
</reference>
<evidence type="ECO:0000313" key="1">
    <source>
        <dbReference type="EMBL" id="ERZ99220.1"/>
    </source>
</evidence>
<proteinExistence type="predicted"/>
<accession>U9T787</accession>
<sequence length="105" mass="11987">MVKTRGESRTFQLEAAEVLMVEQDFIYRYIADAGDNVITKVGAENFAAVVSDHASACTATKKELLNDTKYKHILPIRCITYHVNLISTDICKQYLQRMLFQNVKK</sequence>
<name>U9T787_RHIID</name>